<keyword evidence="1 3" id="KW-0413">Isomerase</keyword>
<feature type="domain" description="DSBA-like thioredoxin" evidence="2">
    <location>
        <begin position="5"/>
        <end position="199"/>
    </location>
</feature>
<comment type="similarity">
    <text evidence="1">Belongs to the GST superfamily. NadH family.</text>
</comment>
<sequence>MSVKVDFIFDIASPNVYLAHKLIPDIEARTGVKFNYIPTLLGGIFKATGNQPPFITFANVKGRFAYEQLEFQRFLKRHKLSKFKMNSNFPVHTVLLQRGAIVAHELGVFPAYFEAGLKAVWEDNLNPKEPDVLAEILNKAGLDAAIIIERAQSPEIKAKLIQNTDEAANRGTFGAPTFFVGEEMFFGKDRLDQVEEEIKAQQTA</sequence>
<dbReference type="CDD" id="cd03022">
    <property type="entry name" value="DsbA_HCCA_Iso"/>
    <property type="match status" value="1"/>
</dbReference>
<name>A0ABW2IJH5_9PROT</name>
<dbReference type="Pfam" id="PF01323">
    <property type="entry name" value="DSBA"/>
    <property type="match status" value="1"/>
</dbReference>
<evidence type="ECO:0000313" key="4">
    <source>
        <dbReference type="Proteomes" id="UP001596492"/>
    </source>
</evidence>
<accession>A0ABW2IJH5</accession>
<comment type="catalytic activity">
    <reaction evidence="1">
        <text>2-hydroxychromene-2-carboxylate = (3E)-4-(2-hydroxyphenyl)-2-oxobut-3-enoate</text>
        <dbReference type="Rhea" id="RHEA:27401"/>
        <dbReference type="ChEBI" id="CHEBI:59350"/>
        <dbReference type="ChEBI" id="CHEBI:59353"/>
        <dbReference type="EC" id="5.99.1.4"/>
    </reaction>
</comment>
<dbReference type="PIRSF" id="PIRSF006386">
    <property type="entry name" value="HCCAis_GSTk"/>
    <property type="match status" value="1"/>
</dbReference>
<evidence type="ECO:0000313" key="3">
    <source>
        <dbReference type="EMBL" id="MFC7290987.1"/>
    </source>
</evidence>
<evidence type="ECO:0000259" key="2">
    <source>
        <dbReference type="Pfam" id="PF01323"/>
    </source>
</evidence>
<dbReference type="InterPro" id="IPR044087">
    <property type="entry name" value="NahD-like"/>
</dbReference>
<organism evidence="3 4">
    <name type="scientific">Hirschia litorea</name>
    <dbReference type="NCBI Taxonomy" id="1199156"/>
    <lineage>
        <taxon>Bacteria</taxon>
        <taxon>Pseudomonadati</taxon>
        <taxon>Pseudomonadota</taxon>
        <taxon>Alphaproteobacteria</taxon>
        <taxon>Hyphomonadales</taxon>
        <taxon>Hyphomonadaceae</taxon>
        <taxon>Hirschia</taxon>
    </lineage>
</organism>
<dbReference type="RefSeq" id="WP_382166190.1">
    <property type="nucleotide sequence ID" value="NZ_JBHTBR010000002.1"/>
</dbReference>
<keyword evidence="4" id="KW-1185">Reference proteome</keyword>
<reference evidence="4" key="1">
    <citation type="journal article" date="2019" name="Int. J. Syst. Evol. Microbiol.">
        <title>The Global Catalogue of Microorganisms (GCM) 10K type strain sequencing project: providing services to taxonomists for standard genome sequencing and annotation.</title>
        <authorList>
            <consortium name="The Broad Institute Genomics Platform"/>
            <consortium name="The Broad Institute Genome Sequencing Center for Infectious Disease"/>
            <person name="Wu L."/>
            <person name="Ma J."/>
        </authorList>
    </citation>
    <scope>NUCLEOTIDE SEQUENCE [LARGE SCALE GENOMIC DNA]</scope>
    <source>
        <strain evidence="4">CCUG 51308</strain>
    </source>
</reference>
<dbReference type="InterPro" id="IPR036249">
    <property type="entry name" value="Thioredoxin-like_sf"/>
</dbReference>
<dbReference type="SUPFAM" id="SSF52833">
    <property type="entry name" value="Thioredoxin-like"/>
    <property type="match status" value="1"/>
</dbReference>
<comment type="caution">
    <text evidence="3">The sequence shown here is derived from an EMBL/GenBank/DDBJ whole genome shotgun (WGS) entry which is preliminary data.</text>
</comment>
<dbReference type="PANTHER" id="PTHR42943:SF2">
    <property type="entry name" value="GLUTATHIONE S-TRANSFERASE KAPPA 1"/>
    <property type="match status" value="1"/>
</dbReference>
<evidence type="ECO:0000256" key="1">
    <source>
        <dbReference type="PIRNR" id="PIRNR006386"/>
    </source>
</evidence>
<gene>
    <name evidence="3" type="ORF">ACFQS8_05125</name>
</gene>
<dbReference type="EMBL" id="JBHTBR010000002">
    <property type="protein sequence ID" value="MFC7290987.1"/>
    <property type="molecule type" value="Genomic_DNA"/>
</dbReference>
<dbReference type="InterPro" id="IPR001853">
    <property type="entry name" value="DSBA-like_thioredoxin_dom"/>
</dbReference>
<dbReference type="InterPro" id="IPR014440">
    <property type="entry name" value="HCCAis_GSTk"/>
</dbReference>
<dbReference type="PANTHER" id="PTHR42943">
    <property type="entry name" value="GLUTATHIONE S-TRANSFERASE KAPPA"/>
    <property type="match status" value="1"/>
</dbReference>
<dbReference type="Gene3D" id="3.40.30.10">
    <property type="entry name" value="Glutaredoxin"/>
    <property type="match status" value="1"/>
</dbReference>
<dbReference type="InterPro" id="IPR051924">
    <property type="entry name" value="GST_Kappa/NadH"/>
</dbReference>
<proteinExistence type="inferred from homology"/>
<dbReference type="EC" id="5.99.1.4" evidence="1"/>
<dbReference type="Proteomes" id="UP001596492">
    <property type="component" value="Unassembled WGS sequence"/>
</dbReference>
<dbReference type="GO" id="GO:0016853">
    <property type="term" value="F:isomerase activity"/>
    <property type="evidence" value="ECO:0007669"/>
    <property type="project" value="UniProtKB-KW"/>
</dbReference>
<protein>
    <recommendedName>
        <fullName evidence="1">2-hydroxychromene-2-carboxylate isomerase</fullName>
        <ecNumber evidence="1">5.99.1.4</ecNumber>
    </recommendedName>
</protein>